<evidence type="ECO:0008006" key="4">
    <source>
        <dbReference type="Google" id="ProtNLM"/>
    </source>
</evidence>
<dbReference type="HOGENOM" id="CLU_420286_0_0_10"/>
<dbReference type="PANTHER" id="PTHR42754:SF1">
    <property type="entry name" value="LIPOPROTEIN"/>
    <property type="match status" value="1"/>
</dbReference>
<evidence type="ECO:0000256" key="1">
    <source>
        <dbReference type="SAM" id="SignalP"/>
    </source>
</evidence>
<dbReference type="EMBL" id="CP001769">
    <property type="protein sequence ID" value="ADB39496.1"/>
    <property type="molecule type" value="Genomic_DNA"/>
</dbReference>
<feature type="chain" id="PRO_5003034109" description="Secretion system C-terminal sorting domain-containing protein" evidence="1">
    <location>
        <begin position="28"/>
        <end position="669"/>
    </location>
</feature>
<dbReference type="eggNOG" id="COG2374">
    <property type="taxonomic scope" value="Bacteria"/>
</dbReference>
<sequence length="669" mass="71496">MKKHYVFQKIHYLTCMYVLGMVVNLQAQSTQPPVSQWQYTIERSEPTKTGQSRLAKATNGDYGVLSGNTLTRLSLTGKPIWSKPIPGLYADSSRTRTAAQETIGLSATKDDGFVMLVLDVSNRYYVTRLDSAGNETWTRLVARANAGPAVQIKETALVVTADGGLLLVGSYTDVLSYLTITKLNAEGLIVSQWRVNYSGPTQLVTPVINQLLTTPDNGYLLVGRVSGATAKDSRGLALQLSAQLNIIWQKTYTSLSAIQRIVENQAIKGSYIAVGSGLGNSAQAITLAPGKPDDGQLLASLPGVVSVVSLVNDGTGNITVLDAAPTNNGDFRLTNGRLPTTFYWTKNYGGSGADIPTDILSTDDGGYLVVGTTTSTNGDVVGKPTGTLATWVLKLGTSPQVTTLRILPPTYNCQTGFISFQTTGGDGSPIIYTTPGIGRANTTDTFGTVDDELRSNTMTITIQATQSGQTVRYAVDLAAYCQTSSPTTSTALTDTLKLTPPTYNCQTGAITFYSTGGDGTPVEYAATGITDWTRNPHQFVEPALRTAANIEPLHLMARQGGKIVSYVFDLKAACGRARSGADERTAVVQVMLRGNPVHETAVIEVAGAGGQSIAFRLVDIRGQLLEQRIVEEAGESEQQRFDLRQQAAGTFLLHTTVEGHVKTLKIVKE</sequence>
<accession>D2QQ63</accession>
<evidence type="ECO:0000313" key="2">
    <source>
        <dbReference type="EMBL" id="ADB39496.1"/>
    </source>
</evidence>
<organism evidence="2 3">
    <name type="scientific">Spirosoma linguale (strain ATCC 33905 / DSM 74 / LMG 10896 / Claus 1)</name>
    <dbReference type="NCBI Taxonomy" id="504472"/>
    <lineage>
        <taxon>Bacteria</taxon>
        <taxon>Pseudomonadati</taxon>
        <taxon>Bacteroidota</taxon>
        <taxon>Cytophagia</taxon>
        <taxon>Cytophagales</taxon>
        <taxon>Cytophagaceae</taxon>
        <taxon>Spirosoma</taxon>
    </lineage>
</organism>
<feature type="signal peptide" evidence="1">
    <location>
        <begin position="1"/>
        <end position="27"/>
    </location>
</feature>
<dbReference type="SUPFAM" id="SSF50998">
    <property type="entry name" value="Quinoprotein alcohol dehydrogenase-like"/>
    <property type="match status" value="1"/>
</dbReference>
<evidence type="ECO:0000313" key="3">
    <source>
        <dbReference type="Proteomes" id="UP000002028"/>
    </source>
</evidence>
<gene>
    <name evidence="2" type="ordered locus">Slin_3488</name>
</gene>
<dbReference type="eggNOG" id="COG1520">
    <property type="taxonomic scope" value="Bacteria"/>
</dbReference>
<reference evidence="2 3" key="1">
    <citation type="journal article" date="2010" name="Stand. Genomic Sci.">
        <title>Complete genome sequence of Spirosoma linguale type strain (1).</title>
        <authorList>
            <person name="Lail K."/>
            <person name="Sikorski J."/>
            <person name="Saunders E."/>
            <person name="Lapidus A."/>
            <person name="Glavina Del Rio T."/>
            <person name="Copeland A."/>
            <person name="Tice H."/>
            <person name="Cheng J.-F."/>
            <person name="Lucas S."/>
            <person name="Nolan M."/>
            <person name="Bruce D."/>
            <person name="Goodwin L."/>
            <person name="Pitluck S."/>
            <person name="Ivanova N."/>
            <person name="Mavromatis K."/>
            <person name="Ovchinnikova G."/>
            <person name="Pati A."/>
            <person name="Chen A."/>
            <person name="Palaniappan K."/>
            <person name="Land M."/>
            <person name="Hauser L."/>
            <person name="Chang Y.-J."/>
            <person name="Jeffries C.D."/>
            <person name="Chain P."/>
            <person name="Brettin T."/>
            <person name="Detter J.C."/>
            <person name="Schuetze A."/>
            <person name="Rohde M."/>
            <person name="Tindall B.J."/>
            <person name="Goeker M."/>
            <person name="Bristow J."/>
            <person name="Eisen J.A."/>
            <person name="Markowitz V."/>
            <person name="Hugenholtz P."/>
            <person name="Kyrpides N.C."/>
            <person name="Klenk H.-P."/>
            <person name="Chen F."/>
        </authorList>
    </citation>
    <scope>NUCLEOTIDE SEQUENCE [LARGE SCALE GENOMIC DNA]</scope>
    <source>
        <strain evidence="3">ATCC 33905 / DSM 74 / LMG 10896 / Claus 1</strain>
    </source>
</reference>
<dbReference type="STRING" id="504472.Slin_3488"/>
<dbReference type="KEGG" id="sli:Slin_3488"/>
<dbReference type="Proteomes" id="UP000002028">
    <property type="component" value="Chromosome"/>
</dbReference>
<dbReference type="AlphaFoldDB" id="D2QQ63"/>
<protein>
    <recommendedName>
        <fullName evidence="4">Secretion system C-terminal sorting domain-containing protein</fullName>
    </recommendedName>
</protein>
<keyword evidence="1" id="KW-0732">Signal</keyword>
<keyword evidence="3" id="KW-1185">Reference proteome</keyword>
<proteinExistence type="predicted"/>
<dbReference type="RefSeq" id="WP_012928017.1">
    <property type="nucleotide sequence ID" value="NC_013730.1"/>
</dbReference>
<dbReference type="InterPro" id="IPR011047">
    <property type="entry name" value="Quinoprotein_ADH-like_sf"/>
</dbReference>
<name>D2QQ63_SPILD</name>
<dbReference type="PANTHER" id="PTHR42754">
    <property type="entry name" value="ENDOGLUCANASE"/>
    <property type="match status" value="1"/>
</dbReference>